<dbReference type="InterPro" id="IPR040980">
    <property type="entry name" value="SWI2_SNF2"/>
</dbReference>
<dbReference type="AlphaFoldDB" id="A0A2P7Q2T2"/>
<dbReference type="PROSITE" id="PS51192">
    <property type="entry name" value="HELICASE_ATP_BIND_1"/>
    <property type="match status" value="1"/>
</dbReference>
<gene>
    <name evidence="2" type="ORF">UF10_00460</name>
</gene>
<dbReference type="CDD" id="cd22332">
    <property type="entry name" value="HsdR_N"/>
    <property type="match status" value="1"/>
</dbReference>
<dbReference type="OrthoDB" id="9758243at2"/>
<keyword evidence="2" id="KW-0378">Hydrolase</keyword>
<accession>A0A2P7Q2T2</accession>
<dbReference type="Pfam" id="PF22679">
    <property type="entry name" value="T1R_D3-like"/>
    <property type="match status" value="1"/>
</dbReference>
<dbReference type="PANTHER" id="PTHR42927:SF1">
    <property type="entry name" value="HELICASE SUPERFAMILY 1 AND 2 DOMAIN-CONTAINING PROTEIN"/>
    <property type="match status" value="1"/>
</dbReference>
<dbReference type="PANTHER" id="PTHR42927">
    <property type="entry name" value="HELICASE SUPERFAMILY 1 AND 2 DOMAIN-CONTAINING PROTEIN"/>
    <property type="match status" value="1"/>
</dbReference>
<dbReference type="GO" id="GO:0005524">
    <property type="term" value="F:ATP binding"/>
    <property type="evidence" value="ECO:0007669"/>
    <property type="project" value="UniProtKB-KW"/>
</dbReference>
<dbReference type="InterPro" id="IPR027417">
    <property type="entry name" value="P-loop_NTPase"/>
</dbReference>
<organism evidence="2 3">
    <name type="scientific">Peptostreptococcus russellii</name>
    <dbReference type="NCBI Taxonomy" id="215200"/>
    <lineage>
        <taxon>Bacteria</taxon>
        <taxon>Bacillati</taxon>
        <taxon>Bacillota</taxon>
        <taxon>Clostridia</taxon>
        <taxon>Peptostreptococcales</taxon>
        <taxon>Peptostreptococcaceae</taxon>
        <taxon>Peptostreptococcus</taxon>
    </lineage>
</organism>
<evidence type="ECO:0000313" key="2">
    <source>
        <dbReference type="EMBL" id="PSJ32272.1"/>
    </source>
</evidence>
<dbReference type="SMART" id="SM00487">
    <property type="entry name" value="DEXDc"/>
    <property type="match status" value="1"/>
</dbReference>
<name>A0A2P7Q2T2_9FIRM</name>
<evidence type="ECO:0000259" key="1">
    <source>
        <dbReference type="PROSITE" id="PS51192"/>
    </source>
</evidence>
<protein>
    <submittedName>
        <fullName evidence="2">DEAD/DEAH box helicase</fullName>
    </submittedName>
</protein>
<dbReference type="GO" id="GO:0009307">
    <property type="term" value="P:DNA restriction-modification system"/>
    <property type="evidence" value="ECO:0007669"/>
    <property type="project" value="UniProtKB-KW"/>
</dbReference>
<dbReference type="Pfam" id="PF18766">
    <property type="entry name" value="SWI2_SNF2"/>
    <property type="match status" value="1"/>
</dbReference>
<dbReference type="GO" id="GO:0004386">
    <property type="term" value="F:helicase activity"/>
    <property type="evidence" value="ECO:0007669"/>
    <property type="project" value="UniProtKB-KW"/>
</dbReference>
<keyword evidence="2" id="KW-0347">Helicase</keyword>
<dbReference type="GO" id="GO:0009035">
    <property type="term" value="F:type I site-specific deoxyribonuclease activity"/>
    <property type="evidence" value="ECO:0007669"/>
    <property type="project" value="UniProtKB-EC"/>
</dbReference>
<dbReference type="RefSeq" id="WP_106775887.1">
    <property type="nucleotide sequence ID" value="NZ_JYGE01000001.1"/>
</dbReference>
<evidence type="ECO:0000313" key="3">
    <source>
        <dbReference type="Proteomes" id="UP000241434"/>
    </source>
</evidence>
<keyword evidence="3" id="KW-1185">Reference proteome</keyword>
<dbReference type="InterPro" id="IPR007409">
    <property type="entry name" value="Restrct_endonuc_type1_HsdR_N"/>
</dbReference>
<dbReference type="EMBL" id="JYGE01000001">
    <property type="protein sequence ID" value="PSJ32272.1"/>
    <property type="molecule type" value="Genomic_DNA"/>
</dbReference>
<keyword evidence="2" id="KW-0067">ATP-binding</keyword>
<dbReference type="Gene3D" id="3.40.50.300">
    <property type="entry name" value="P-loop containing nucleotide triphosphate hydrolases"/>
    <property type="match status" value="3"/>
</dbReference>
<dbReference type="InterPro" id="IPR055180">
    <property type="entry name" value="HsdR_RecA-like_helicase_dom_2"/>
</dbReference>
<dbReference type="Proteomes" id="UP000241434">
    <property type="component" value="Unassembled WGS sequence"/>
</dbReference>
<reference evidence="2" key="1">
    <citation type="thesis" date="2015" institute="Rutgers" country="The State University of New Jersey, 14 College Farm Rd., New Brunswick, NJ, USA">
        <title>Ammonia toxicity in bacteria and its implications for treatment of and resource recovery from highly nitrogenous organic wastes.</title>
        <authorList>
            <person name="Luther A.K."/>
        </authorList>
    </citation>
    <scope>NUCLEOTIDE SEQUENCE</scope>
    <source>
        <strain evidence="2">RT-10B</strain>
    </source>
</reference>
<feature type="domain" description="Helicase ATP-binding" evidence="1">
    <location>
        <begin position="288"/>
        <end position="478"/>
    </location>
</feature>
<keyword evidence="2" id="KW-0547">Nucleotide-binding</keyword>
<comment type="caution">
    <text evidence="2">The sequence shown here is derived from an EMBL/GenBank/DDBJ whole genome shotgun (WGS) entry which is preliminary data.</text>
</comment>
<dbReference type="Gene3D" id="3.90.1570.50">
    <property type="match status" value="1"/>
</dbReference>
<dbReference type="Pfam" id="PF04313">
    <property type="entry name" value="HSDR_N"/>
    <property type="match status" value="1"/>
</dbReference>
<sequence length="984" mass="113584">MFTNVKEEGLEDIIVEYLVENNEYELGNTGDYNLDFAVDEGRLIRFLEYTQPQQVELLGIKESEHKKKQFFDRLSKEITKRGIIDVLRNGIKVYPADLIMFYLTPSDMNLESQKNFNKNIFSVIRQLQYSKSNRRLALDLAIFINGLPVITMELKNTLTNQNYKDAIYQYKNDRDSKDLLFQFKRCMAHFAVDDNEVYFCTKLSGNSSWFLPLNKGFQNGRGNPPNPSGIKTDYLWKIILEKNELTNIIENYAQLVVEVDEQTKKRKEKQIFPRYHQWDVVKKLLADVYNNGVGKKYLIQHSAGSGKSNSIAWTAHQLVSLEREGKNLVDSVIIVTDRVILDKQIRDTIKQFMQVSSTVGHAESSADLARLINEEKKIIITTVHKFSFILDEIGTSHRDNKFAILIDEAHSSQSGSLSANMNIALSGIDEEETTEDKIIRIMEGRKMLDNASYFAFTATPKNKTLEMFGEEVLKNGETKHEPFHNYSMKQAIEEGFILDVLQNYTTIKSYYKLAKIVEDDPMYDTKKAQRKLRNYVESNEYAIGQKADIMVNHFHEQVINKGKINGQARAMVITSSIERAIEYYYAIEKSLAERKSQYKAIVAFSGEKEFKGQKLTESKVNGFPSSQIEKKIKHDPYRFLVVADKFQTGYDEPLLHTMYVDKPLSGIKAVQTLSRLNRSHPGKVDTFILDFVNDVDLIKEAFQSYYTTTILSEETDPNKLYDIQSELEFHQVYSDYQIKELVEKYINGVSREKLDYILDTCAKEYKKLEEDQQIDFKGNAKAFVRTYGFLASILPIGNIEWEKLNIFLRLLIPKLPSPKGEDLSKGILESIDLDSYRVQAQKSLSIVLEDEGDYEIDPVPTSGKAYIDNPELDYLSKILDVFHDMFGDIDWKDEDQVKDHISKIPKAVAKDKAYQNAMKNSDKQNAKLESERALGRVIMNMMTDNIEIFKQYQDNDSFKKWLSDLVFDVTYNTEGKEFDSDLRI</sequence>
<dbReference type="InterPro" id="IPR014001">
    <property type="entry name" value="Helicase_ATP-bd"/>
</dbReference>
<proteinExistence type="predicted"/>
<dbReference type="SUPFAM" id="SSF52540">
    <property type="entry name" value="P-loop containing nucleoside triphosphate hydrolases"/>
    <property type="match status" value="1"/>
</dbReference>
<dbReference type="GO" id="GO:0003677">
    <property type="term" value="F:DNA binding"/>
    <property type="evidence" value="ECO:0007669"/>
    <property type="project" value="UniProtKB-KW"/>
</dbReference>